<keyword evidence="3" id="KW-1185">Reference proteome</keyword>
<reference evidence="2 3" key="1">
    <citation type="submission" date="2018-12" db="EMBL/GenBank/DDBJ databases">
        <authorList>
            <person name="Feng G."/>
            <person name="Zhu H."/>
        </authorList>
    </citation>
    <scope>NUCLEOTIDE SEQUENCE [LARGE SCALE GENOMIC DNA]</scope>
    <source>
        <strain evidence="2 3">9PBR-2</strain>
    </source>
</reference>
<dbReference type="RefSeq" id="WP_125425641.1">
    <property type="nucleotide sequence ID" value="NZ_RWIS01000001.1"/>
</dbReference>
<evidence type="ECO:0000313" key="3">
    <source>
        <dbReference type="Proteomes" id="UP000280066"/>
    </source>
</evidence>
<accession>A0A428JSV8</accession>
<proteinExistence type="predicted"/>
<gene>
    <name evidence="2" type="ORF">EI290_00730</name>
</gene>
<sequence length="242" mass="28050">MKSLTEEELVQTLVRSALPTVIIEGKDDAVIYRWMEEEEGVGRLNFLSCGGRDMVLKLYDRRSEFSHIKTAFVADLDAYLYTGVPIEYSDIVWTNGYSIENDLYYGRGIESMLNANERIAFCTSINNFIKYYGFEFENCINENECCFRYHPNQILDDNHALEVGFLTKVGYINPNAGTVNHILSSYDTMIRGKTLFALILRHLSGSDRSIKYSKWNLLEICFRVYRSVMIDDIRNRIMLKMA</sequence>
<comment type="caution">
    <text evidence="2">The sequence shown here is derived from an EMBL/GenBank/DDBJ whole genome shotgun (WGS) entry which is preliminary data.</text>
</comment>
<dbReference type="OrthoDB" id="6713393at2"/>
<organism evidence="2 3">
    <name type="scientific">Hymenobacter metallilatus</name>
    <dbReference type="NCBI Taxonomy" id="2493666"/>
    <lineage>
        <taxon>Bacteria</taxon>
        <taxon>Pseudomonadati</taxon>
        <taxon>Bacteroidota</taxon>
        <taxon>Cytophagia</taxon>
        <taxon>Cytophagales</taxon>
        <taxon>Hymenobacteraceae</taxon>
        <taxon>Hymenobacter</taxon>
    </lineage>
</organism>
<dbReference type="Proteomes" id="UP000280066">
    <property type="component" value="Unassembled WGS sequence"/>
</dbReference>
<feature type="domain" description="DUF4435" evidence="1">
    <location>
        <begin position="22"/>
        <end position="127"/>
    </location>
</feature>
<dbReference type="EMBL" id="RWIS01000001">
    <property type="protein sequence ID" value="RSK37218.1"/>
    <property type="molecule type" value="Genomic_DNA"/>
</dbReference>
<dbReference type="Pfam" id="PF14491">
    <property type="entry name" value="DUF4435"/>
    <property type="match status" value="1"/>
</dbReference>
<dbReference type="InterPro" id="IPR029492">
    <property type="entry name" value="DUF4435"/>
</dbReference>
<name>A0A428JSV8_9BACT</name>
<protein>
    <submittedName>
        <fullName evidence="2">DUF4435 domain-containing protein</fullName>
    </submittedName>
</protein>
<evidence type="ECO:0000259" key="1">
    <source>
        <dbReference type="Pfam" id="PF14491"/>
    </source>
</evidence>
<dbReference type="AlphaFoldDB" id="A0A428JSV8"/>
<evidence type="ECO:0000313" key="2">
    <source>
        <dbReference type="EMBL" id="RSK37218.1"/>
    </source>
</evidence>